<organism evidence="2 3">
    <name type="scientific">Marasmius tenuissimus</name>
    <dbReference type="NCBI Taxonomy" id="585030"/>
    <lineage>
        <taxon>Eukaryota</taxon>
        <taxon>Fungi</taxon>
        <taxon>Dikarya</taxon>
        <taxon>Basidiomycota</taxon>
        <taxon>Agaricomycotina</taxon>
        <taxon>Agaricomycetes</taxon>
        <taxon>Agaricomycetidae</taxon>
        <taxon>Agaricales</taxon>
        <taxon>Marasmiineae</taxon>
        <taxon>Marasmiaceae</taxon>
        <taxon>Marasmius</taxon>
    </lineage>
</organism>
<name>A0ABR2ZEU3_9AGAR</name>
<protein>
    <submittedName>
        <fullName evidence="2">Uncharacterized protein</fullName>
    </submittedName>
</protein>
<feature type="non-terminal residue" evidence="2">
    <location>
        <position position="107"/>
    </location>
</feature>
<gene>
    <name evidence="2" type="ORF">AAF712_013076</name>
</gene>
<feature type="region of interest" description="Disordered" evidence="1">
    <location>
        <begin position="1"/>
        <end position="30"/>
    </location>
</feature>
<sequence>MSTGGRAPRKILKDASVSHPTPPQDPIIYISSDEDDSVDWQRTSIRPKKRRLNTHDVEQNLRRVKREIGNQLESLKHGFQAILLRDEQLKDHLTCGICDEIFKAPHV</sequence>
<evidence type="ECO:0000313" key="3">
    <source>
        <dbReference type="Proteomes" id="UP001437256"/>
    </source>
</evidence>
<keyword evidence="3" id="KW-1185">Reference proteome</keyword>
<dbReference type="EMBL" id="JBBXMP010000190">
    <property type="protein sequence ID" value="KAL0060150.1"/>
    <property type="molecule type" value="Genomic_DNA"/>
</dbReference>
<dbReference type="Proteomes" id="UP001437256">
    <property type="component" value="Unassembled WGS sequence"/>
</dbReference>
<accession>A0ABR2ZEU3</accession>
<comment type="caution">
    <text evidence="2">The sequence shown here is derived from an EMBL/GenBank/DDBJ whole genome shotgun (WGS) entry which is preliminary data.</text>
</comment>
<evidence type="ECO:0000256" key="1">
    <source>
        <dbReference type="SAM" id="MobiDB-lite"/>
    </source>
</evidence>
<proteinExistence type="predicted"/>
<reference evidence="2 3" key="1">
    <citation type="submission" date="2024-05" db="EMBL/GenBank/DDBJ databases">
        <title>A draft genome resource for the thread blight pathogen Marasmius tenuissimus strain MS-2.</title>
        <authorList>
            <person name="Yulfo-Soto G.E."/>
            <person name="Baruah I.K."/>
            <person name="Amoako-Attah I."/>
            <person name="Bukari Y."/>
            <person name="Meinhardt L.W."/>
            <person name="Bailey B.A."/>
            <person name="Cohen S.P."/>
        </authorList>
    </citation>
    <scope>NUCLEOTIDE SEQUENCE [LARGE SCALE GENOMIC DNA]</scope>
    <source>
        <strain evidence="2 3">MS-2</strain>
    </source>
</reference>
<evidence type="ECO:0000313" key="2">
    <source>
        <dbReference type="EMBL" id="KAL0060150.1"/>
    </source>
</evidence>